<comment type="caution">
    <text evidence="4">The sequence shown here is derived from an EMBL/GenBank/DDBJ whole genome shotgun (WGS) entry which is preliminary data.</text>
</comment>
<dbReference type="Pfam" id="PF13581">
    <property type="entry name" value="HATPase_c_2"/>
    <property type="match status" value="1"/>
</dbReference>
<dbReference type="PANTHER" id="PTHR35526:SF3">
    <property type="entry name" value="ANTI-SIGMA-F FACTOR RSBW"/>
    <property type="match status" value="1"/>
</dbReference>
<name>A0ABP5YIG4_9ACTN</name>
<keyword evidence="4" id="KW-0547">Nucleotide-binding</keyword>
<keyword evidence="1" id="KW-0418">Kinase</keyword>
<feature type="region of interest" description="Disordered" evidence="2">
    <location>
        <begin position="133"/>
        <end position="153"/>
    </location>
</feature>
<reference evidence="5" key="1">
    <citation type="journal article" date="2019" name="Int. J. Syst. Evol. Microbiol.">
        <title>The Global Catalogue of Microorganisms (GCM) 10K type strain sequencing project: providing services to taxonomists for standard genome sequencing and annotation.</title>
        <authorList>
            <consortium name="The Broad Institute Genomics Platform"/>
            <consortium name="The Broad Institute Genome Sequencing Center for Infectious Disease"/>
            <person name="Wu L."/>
            <person name="Ma J."/>
        </authorList>
    </citation>
    <scope>NUCLEOTIDE SEQUENCE [LARGE SCALE GENOMIC DNA]</scope>
    <source>
        <strain evidence="5">JCM 6307</strain>
    </source>
</reference>
<keyword evidence="1" id="KW-0723">Serine/threonine-protein kinase</keyword>
<keyword evidence="1" id="KW-0808">Transferase</keyword>
<evidence type="ECO:0000259" key="3">
    <source>
        <dbReference type="Pfam" id="PF13581"/>
    </source>
</evidence>
<dbReference type="EMBL" id="BAAATA010000006">
    <property type="protein sequence ID" value="GAA2480169.1"/>
    <property type="molecule type" value="Genomic_DNA"/>
</dbReference>
<protein>
    <submittedName>
        <fullName evidence="4">ATP-binding protein</fullName>
    </submittedName>
</protein>
<dbReference type="Gene3D" id="3.30.565.10">
    <property type="entry name" value="Histidine kinase-like ATPase, C-terminal domain"/>
    <property type="match status" value="1"/>
</dbReference>
<gene>
    <name evidence="4" type="ORF">GCM10010406_15500</name>
</gene>
<dbReference type="GO" id="GO:0005524">
    <property type="term" value="F:ATP binding"/>
    <property type="evidence" value="ECO:0007669"/>
    <property type="project" value="UniProtKB-KW"/>
</dbReference>
<feature type="domain" description="Histidine kinase/HSP90-like ATPase" evidence="3">
    <location>
        <begin position="11"/>
        <end position="106"/>
    </location>
</feature>
<keyword evidence="4" id="KW-0067">ATP-binding</keyword>
<dbReference type="CDD" id="cd16936">
    <property type="entry name" value="HATPase_RsbW-like"/>
    <property type="match status" value="1"/>
</dbReference>
<dbReference type="PANTHER" id="PTHR35526">
    <property type="entry name" value="ANTI-SIGMA-F FACTOR RSBW-RELATED"/>
    <property type="match status" value="1"/>
</dbReference>
<evidence type="ECO:0000256" key="1">
    <source>
        <dbReference type="ARBA" id="ARBA00022527"/>
    </source>
</evidence>
<feature type="compositionally biased region" description="Gly residues" evidence="2">
    <location>
        <begin position="133"/>
        <end position="148"/>
    </location>
</feature>
<sequence length="175" mass="17885">MPHARVGFTVEATAAAVRSARHRVSAAVRSWGAPCDDDLFLRLELVVSELLTNGLLHADGPMTVEVSLERDFLVVGVLDGSPALPQPREADADDERGRGLALVEALCLFRGAEPTASGKRCWAVLPVAAPGPAGGGSPGGAQGGGARDGGAAVDSARWSVTPAGTRLLSTLFPAP</sequence>
<proteinExistence type="predicted"/>
<dbReference type="SUPFAM" id="SSF55874">
    <property type="entry name" value="ATPase domain of HSP90 chaperone/DNA topoisomerase II/histidine kinase"/>
    <property type="match status" value="1"/>
</dbReference>
<dbReference type="RefSeq" id="WP_344382367.1">
    <property type="nucleotide sequence ID" value="NZ_BAAATA010000006.1"/>
</dbReference>
<dbReference type="Proteomes" id="UP001501358">
    <property type="component" value="Unassembled WGS sequence"/>
</dbReference>
<dbReference type="InterPro" id="IPR036890">
    <property type="entry name" value="HATPase_C_sf"/>
</dbReference>
<dbReference type="InterPro" id="IPR003594">
    <property type="entry name" value="HATPase_dom"/>
</dbReference>
<evidence type="ECO:0000313" key="5">
    <source>
        <dbReference type="Proteomes" id="UP001501358"/>
    </source>
</evidence>
<keyword evidence="5" id="KW-1185">Reference proteome</keyword>
<dbReference type="InterPro" id="IPR050267">
    <property type="entry name" value="Anti-sigma-factor_SerPK"/>
</dbReference>
<evidence type="ECO:0000313" key="4">
    <source>
        <dbReference type="EMBL" id="GAA2480169.1"/>
    </source>
</evidence>
<organism evidence="4 5">
    <name type="scientific">Streptomyces thermolineatus</name>
    <dbReference type="NCBI Taxonomy" id="44033"/>
    <lineage>
        <taxon>Bacteria</taxon>
        <taxon>Bacillati</taxon>
        <taxon>Actinomycetota</taxon>
        <taxon>Actinomycetes</taxon>
        <taxon>Kitasatosporales</taxon>
        <taxon>Streptomycetaceae</taxon>
        <taxon>Streptomyces</taxon>
    </lineage>
</organism>
<accession>A0ABP5YIG4</accession>
<evidence type="ECO:0000256" key="2">
    <source>
        <dbReference type="SAM" id="MobiDB-lite"/>
    </source>
</evidence>